<dbReference type="EMBL" id="CP035807">
    <property type="protein sequence ID" value="QEN05097.1"/>
    <property type="molecule type" value="Genomic_DNA"/>
</dbReference>
<dbReference type="Pfam" id="PF13377">
    <property type="entry name" value="Peripla_BP_3"/>
    <property type="match status" value="1"/>
</dbReference>
<reference evidence="7 8" key="1">
    <citation type="submission" date="2019-02" db="EMBL/GenBank/DDBJ databases">
        <authorList>
            <person name="Fomenkov A."/>
            <person name="Dubinina G."/>
            <person name="Grabovich M."/>
            <person name="Vincze T."/>
            <person name="Roberts R.J."/>
        </authorList>
    </citation>
    <scope>NUCLEOTIDE SEQUENCE [LARGE SCALE GENOMIC DNA]</scope>
    <source>
        <strain evidence="7 8">P</strain>
    </source>
</reference>
<keyword evidence="2" id="KW-0805">Transcription regulation</keyword>
<accession>A0A5C1QCB3</accession>
<dbReference type="Gene3D" id="3.40.50.2300">
    <property type="match status" value="2"/>
</dbReference>
<dbReference type="PANTHER" id="PTHR45138:SF9">
    <property type="entry name" value="DIGUANYLATE CYCLASE DGCM-RELATED"/>
    <property type="match status" value="1"/>
</dbReference>
<dbReference type="Gene3D" id="3.30.70.270">
    <property type="match status" value="1"/>
</dbReference>
<name>A0A5C1QCB3_9SPIO</name>
<dbReference type="Proteomes" id="UP000323824">
    <property type="component" value="Chromosome"/>
</dbReference>
<evidence type="ECO:0000256" key="4">
    <source>
        <dbReference type="ARBA" id="ARBA00023163"/>
    </source>
</evidence>
<dbReference type="GO" id="GO:0003677">
    <property type="term" value="F:DNA binding"/>
    <property type="evidence" value="ECO:0007669"/>
    <property type="project" value="UniProtKB-KW"/>
</dbReference>
<dbReference type="SMART" id="SM00267">
    <property type="entry name" value="GGDEF"/>
    <property type="match status" value="1"/>
</dbReference>
<evidence type="ECO:0000256" key="5">
    <source>
        <dbReference type="ARBA" id="ARBA00034247"/>
    </source>
</evidence>
<evidence type="ECO:0000256" key="3">
    <source>
        <dbReference type="ARBA" id="ARBA00023125"/>
    </source>
</evidence>
<reference evidence="7 8" key="2">
    <citation type="submission" date="2019-09" db="EMBL/GenBank/DDBJ databases">
        <title>Complete Genome Sequence and Methylome Analysis of free living Spirochaetas.</title>
        <authorList>
            <person name="Leshcheva N."/>
            <person name="Mikheeva N."/>
        </authorList>
    </citation>
    <scope>NUCLEOTIDE SEQUENCE [LARGE SCALE GENOMIC DNA]</scope>
    <source>
        <strain evidence="7 8">P</strain>
    </source>
</reference>
<gene>
    <name evidence="7" type="ORF">EW093_10365</name>
</gene>
<dbReference type="GO" id="GO:0043709">
    <property type="term" value="P:cell adhesion involved in single-species biofilm formation"/>
    <property type="evidence" value="ECO:0007669"/>
    <property type="project" value="TreeGrafter"/>
</dbReference>
<evidence type="ECO:0000313" key="8">
    <source>
        <dbReference type="Proteomes" id="UP000323824"/>
    </source>
</evidence>
<dbReference type="InterPro" id="IPR029787">
    <property type="entry name" value="Nucleotide_cyclase"/>
</dbReference>
<protein>
    <recommendedName>
        <fullName evidence="1">diguanylate cyclase</fullName>
        <ecNumber evidence="1">2.7.7.65</ecNumber>
    </recommendedName>
</protein>
<dbReference type="OrthoDB" id="9799345at2"/>
<dbReference type="InterPro" id="IPR050469">
    <property type="entry name" value="Diguanylate_Cyclase"/>
</dbReference>
<dbReference type="CDD" id="cd01949">
    <property type="entry name" value="GGDEF"/>
    <property type="match status" value="1"/>
</dbReference>
<dbReference type="PANTHER" id="PTHR45138">
    <property type="entry name" value="REGULATORY COMPONENTS OF SENSORY TRANSDUCTION SYSTEM"/>
    <property type="match status" value="1"/>
</dbReference>
<dbReference type="PROSITE" id="PS50887">
    <property type="entry name" value="GGDEF"/>
    <property type="match status" value="1"/>
</dbReference>
<evidence type="ECO:0000256" key="2">
    <source>
        <dbReference type="ARBA" id="ARBA00023015"/>
    </source>
</evidence>
<dbReference type="GO" id="GO:0005886">
    <property type="term" value="C:plasma membrane"/>
    <property type="evidence" value="ECO:0007669"/>
    <property type="project" value="TreeGrafter"/>
</dbReference>
<dbReference type="NCBIfam" id="TIGR00254">
    <property type="entry name" value="GGDEF"/>
    <property type="match status" value="1"/>
</dbReference>
<sequence>MAIGAIEVFKSSGLVIPGDIAVTGFDGSNLSNYLFPSLTTIEQPLESITVNGLEKLLSIINGFKVEEKLSNDCTFITRQSCGCLSPQRHNFRNRSFSQNSIEDHYHYLNSIIEGEEDKSSLHNMFIEQLNKERIKKELLKDIYFIDCLASRQIEYNKSHNYLVDQWKLRTISNKISGRIYFRDILNEILDSLAQLDINYFKLYLIQEEVIYNNTLNLEDFTINLHLHYQDGSKVINSVEGIKKGTSDLFKSDDSVLVSTLNWNNIILGFFEICFIDMAENTYDILGDVISNSIYTSKIHLQMQDSQRKLEMSLAETRCLNEKLKTLSIRDEMTGLLNRRGFFELSETLLEEAKDNSLYQIFFIDMDGLKSINDNYGHDFGDTAIIELANTLKKCFRSNDVVARLGGDEFTVLIKSDDNYDFDHFKERLKLELNKLNITRKYRFKISASIGTTSFNKSSKSDLYKLLKEADNELYRVKKDKFREP</sequence>
<dbReference type="GO" id="GO:0052621">
    <property type="term" value="F:diguanylate cyclase activity"/>
    <property type="evidence" value="ECO:0007669"/>
    <property type="project" value="UniProtKB-EC"/>
</dbReference>
<evidence type="ECO:0000259" key="6">
    <source>
        <dbReference type="PROSITE" id="PS50887"/>
    </source>
</evidence>
<evidence type="ECO:0000313" key="7">
    <source>
        <dbReference type="EMBL" id="QEN05097.1"/>
    </source>
</evidence>
<dbReference type="SUPFAM" id="SSF55073">
    <property type="entry name" value="Nucleotide cyclase"/>
    <property type="match status" value="1"/>
</dbReference>
<evidence type="ECO:0000256" key="1">
    <source>
        <dbReference type="ARBA" id="ARBA00012528"/>
    </source>
</evidence>
<dbReference type="SUPFAM" id="SSF53822">
    <property type="entry name" value="Periplasmic binding protein-like I"/>
    <property type="match status" value="1"/>
</dbReference>
<dbReference type="InterPro" id="IPR000160">
    <property type="entry name" value="GGDEF_dom"/>
</dbReference>
<dbReference type="InterPro" id="IPR028082">
    <property type="entry name" value="Peripla_BP_I"/>
</dbReference>
<dbReference type="InterPro" id="IPR043128">
    <property type="entry name" value="Rev_trsase/Diguanyl_cyclase"/>
</dbReference>
<dbReference type="EC" id="2.7.7.65" evidence="1"/>
<feature type="domain" description="GGDEF" evidence="6">
    <location>
        <begin position="356"/>
        <end position="484"/>
    </location>
</feature>
<keyword evidence="4" id="KW-0804">Transcription</keyword>
<dbReference type="AlphaFoldDB" id="A0A5C1QCB3"/>
<dbReference type="Pfam" id="PF00990">
    <property type="entry name" value="GGDEF"/>
    <property type="match status" value="1"/>
</dbReference>
<dbReference type="InterPro" id="IPR046335">
    <property type="entry name" value="LacI/GalR-like_sensor"/>
</dbReference>
<comment type="catalytic activity">
    <reaction evidence="5">
        <text>2 GTP = 3',3'-c-di-GMP + 2 diphosphate</text>
        <dbReference type="Rhea" id="RHEA:24898"/>
        <dbReference type="ChEBI" id="CHEBI:33019"/>
        <dbReference type="ChEBI" id="CHEBI:37565"/>
        <dbReference type="ChEBI" id="CHEBI:58805"/>
        <dbReference type="EC" id="2.7.7.65"/>
    </reaction>
</comment>
<proteinExistence type="predicted"/>
<keyword evidence="8" id="KW-1185">Reference proteome</keyword>
<dbReference type="GO" id="GO:1902201">
    <property type="term" value="P:negative regulation of bacterial-type flagellum-dependent cell motility"/>
    <property type="evidence" value="ECO:0007669"/>
    <property type="project" value="TreeGrafter"/>
</dbReference>
<dbReference type="KEGG" id="sper:EW093_10365"/>
<keyword evidence="3" id="KW-0238">DNA-binding</keyword>
<organism evidence="7 8">
    <name type="scientific">Thiospirochaeta perfilievii</name>
    <dbReference type="NCBI Taxonomy" id="252967"/>
    <lineage>
        <taxon>Bacteria</taxon>
        <taxon>Pseudomonadati</taxon>
        <taxon>Spirochaetota</taxon>
        <taxon>Spirochaetia</taxon>
        <taxon>Spirochaetales</taxon>
        <taxon>Spirochaetaceae</taxon>
        <taxon>Thiospirochaeta</taxon>
    </lineage>
</organism>